<evidence type="ECO:0000313" key="2">
    <source>
        <dbReference type="Proteomes" id="UP000274822"/>
    </source>
</evidence>
<sequence length="158" mass="16984">PVTPIGRKWRHKAEVGREILGRDEARVARYNADMLALAVQLSDHQDAIAAGGRVSSMAPGRDCRGDRGVRMGAVAAYEAIMAQAHIIDASVLEGCGDGGKGVCTLLGIKPGRVISDILSDVMRWQLAHPDRTVECAEFVKEWNKRVSGSAAKGKVGHW</sequence>
<comment type="caution">
    <text evidence="1">The sequence shown here is derived from an EMBL/GenBank/DDBJ whole genome shotgun (WGS) entry which is preliminary data.</text>
</comment>
<organism evidence="1 2">
    <name type="scientific">Jimgerdemannia flammicorona</name>
    <dbReference type="NCBI Taxonomy" id="994334"/>
    <lineage>
        <taxon>Eukaryota</taxon>
        <taxon>Fungi</taxon>
        <taxon>Fungi incertae sedis</taxon>
        <taxon>Mucoromycota</taxon>
        <taxon>Mucoromycotina</taxon>
        <taxon>Endogonomycetes</taxon>
        <taxon>Endogonales</taxon>
        <taxon>Endogonaceae</taxon>
        <taxon>Jimgerdemannia</taxon>
    </lineage>
</organism>
<protein>
    <submittedName>
        <fullName evidence="1">Uncharacterized protein</fullName>
    </submittedName>
</protein>
<name>A0A433PHH9_9FUNG</name>
<reference evidence="1 2" key="1">
    <citation type="journal article" date="2018" name="New Phytol.">
        <title>Phylogenomics of Endogonaceae and evolution of mycorrhizas within Mucoromycota.</title>
        <authorList>
            <person name="Chang Y."/>
            <person name="Desiro A."/>
            <person name="Na H."/>
            <person name="Sandor L."/>
            <person name="Lipzen A."/>
            <person name="Clum A."/>
            <person name="Barry K."/>
            <person name="Grigoriev I.V."/>
            <person name="Martin F.M."/>
            <person name="Stajich J.E."/>
            <person name="Smith M.E."/>
            <person name="Bonito G."/>
            <person name="Spatafora J.W."/>
        </authorList>
    </citation>
    <scope>NUCLEOTIDE SEQUENCE [LARGE SCALE GENOMIC DNA]</scope>
    <source>
        <strain evidence="1 2">AD002</strain>
    </source>
</reference>
<accession>A0A433PHH9</accession>
<dbReference type="AlphaFoldDB" id="A0A433PHH9"/>
<feature type="non-terminal residue" evidence="1">
    <location>
        <position position="158"/>
    </location>
</feature>
<feature type="non-terminal residue" evidence="1">
    <location>
        <position position="1"/>
    </location>
</feature>
<gene>
    <name evidence="1" type="ORF">BC938DRAFT_476383</name>
</gene>
<evidence type="ECO:0000313" key="1">
    <source>
        <dbReference type="EMBL" id="RUS16997.1"/>
    </source>
</evidence>
<keyword evidence="2" id="KW-1185">Reference proteome</keyword>
<dbReference type="EMBL" id="RBNJ01023566">
    <property type="protein sequence ID" value="RUS16997.1"/>
    <property type="molecule type" value="Genomic_DNA"/>
</dbReference>
<proteinExistence type="predicted"/>
<dbReference type="Proteomes" id="UP000274822">
    <property type="component" value="Unassembled WGS sequence"/>
</dbReference>